<dbReference type="Gene3D" id="2.60.320.10">
    <property type="entry name" value="N-utilization substance G protein NusG, insert domain"/>
    <property type="match status" value="1"/>
</dbReference>
<sequence>MKKRDIIIIGAVLAVAAALFAGAWLLARQGAEDYVNIYVGGELYKSVPLDEDQVVEVSQNGGLVNHIEIKDGVVRMLDANCSNQDCVDMGPMSAEHPGLMFGVIVCLPHQVSVELRLASEENG</sequence>
<feature type="transmembrane region" description="Helical" evidence="1">
    <location>
        <begin position="6"/>
        <end position="27"/>
    </location>
</feature>
<dbReference type="Pfam" id="PF07009">
    <property type="entry name" value="NusG_II"/>
    <property type="match status" value="1"/>
</dbReference>
<name>A0A212KH72_9FIRM</name>
<protein>
    <submittedName>
        <fullName evidence="2">Uncharacterized protein</fullName>
    </submittedName>
</protein>
<dbReference type="InterPro" id="IPR038690">
    <property type="entry name" value="NusG_2_sf"/>
</dbReference>
<accession>A0A212KH72</accession>
<proteinExistence type="predicted"/>
<dbReference type="AlphaFoldDB" id="A0A212KH72"/>
<organism evidence="2">
    <name type="scientific">uncultured Eubacteriales bacterium</name>
    <dbReference type="NCBI Taxonomy" id="172733"/>
    <lineage>
        <taxon>Bacteria</taxon>
        <taxon>Bacillati</taxon>
        <taxon>Bacillota</taxon>
        <taxon>Clostridia</taxon>
        <taxon>Eubacteriales</taxon>
        <taxon>environmental samples</taxon>
    </lineage>
</organism>
<keyword evidence="1" id="KW-0472">Membrane</keyword>
<reference evidence="2" key="1">
    <citation type="submission" date="2016-04" db="EMBL/GenBank/DDBJ databases">
        <authorList>
            <person name="Evans L.H."/>
            <person name="Alamgir A."/>
            <person name="Owens N."/>
            <person name="Weber N.D."/>
            <person name="Virtaneva K."/>
            <person name="Barbian K."/>
            <person name="Babar A."/>
            <person name="Rosenke K."/>
        </authorList>
    </citation>
    <scope>NUCLEOTIDE SEQUENCE</scope>
    <source>
        <strain evidence="2">86</strain>
    </source>
</reference>
<evidence type="ECO:0000256" key="1">
    <source>
        <dbReference type="SAM" id="Phobius"/>
    </source>
</evidence>
<evidence type="ECO:0000313" key="2">
    <source>
        <dbReference type="EMBL" id="SBW11053.1"/>
    </source>
</evidence>
<keyword evidence="1" id="KW-0812">Transmembrane</keyword>
<gene>
    <name evidence="2" type="ORF">KL86CLO1_13141</name>
</gene>
<keyword evidence="1" id="KW-1133">Transmembrane helix</keyword>
<dbReference type="EMBL" id="FLUN01000001">
    <property type="protein sequence ID" value="SBW11053.1"/>
    <property type="molecule type" value="Genomic_DNA"/>
</dbReference>